<accession>A0A4Q9VVI9</accession>
<dbReference type="Gene3D" id="1.10.10.10">
    <property type="entry name" value="Winged helix-like DNA-binding domain superfamily/Winged helix DNA-binding domain"/>
    <property type="match status" value="1"/>
</dbReference>
<dbReference type="Proteomes" id="UP000292781">
    <property type="component" value="Unassembled WGS sequence"/>
</dbReference>
<proteinExistence type="inferred from homology"/>
<dbReference type="EMBL" id="SJFN01000004">
    <property type="protein sequence ID" value="TBW40277.1"/>
    <property type="molecule type" value="Genomic_DNA"/>
</dbReference>
<keyword evidence="7" id="KW-1185">Reference proteome</keyword>
<reference evidence="6 7" key="1">
    <citation type="submission" date="2019-02" db="EMBL/GenBank/DDBJ databases">
        <title>Siculibacillus lacustris gen. nov., sp. nov., a new rosette-forming bacterium isolated from a freshwater crater lake (Lake St. Ana, Romania).</title>
        <authorList>
            <person name="Felfoldi T."/>
            <person name="Marton Z."/>
            <person name="Szabo A."/>
            <person name="Mentes A."/>
            <person name="Boka K."/>
            <person name="Marialigeti K."/>
            <person name="Mathe I."/>
            <person name="Koncz M."/>
            <person name="Schumann P."/>
            <person name="Toth E."/>
        </authorList>
    </citation>
    <scope>NUCLEOTIDE SEQUENCE [LARGE SCALE GENOMIC DNA]</scope>
    <source>
        <strain evidence="6 7">SA-279</strain>
    </source>
</reference>
<dbReference type="CDD" id="cd05466">
    <property type="entry name" value="PBP2_LTTR_substrate"/>
    <property type="match status" value="1"/>
</dbReference>
<evidence type="ECO:0000313" key="6">
    <source>
        <dbReference type="EMBL" id="TBW40277.1"/>
    </source>
</evidence>
<dbReference type="PANTHER" id="PTHR30126">
    <property type="entry name" value="HTH-TYPE TRANSCRIPTIONAL REGULATOR"/>
    <property type="match status" value="1"/>
</dbReference>
<keyword evidence="3" id="KW-0238">DNA-binding</keyword>
<sequence length="312" mass="33998">MAVDIKSLETFLMVAQLASFRGAAERLHTTQPAISQRIAQLEADLGVRLLVRENRTVTPTPKGRELLIYAEKLLALRAEMIASVADPSVHQGVLRLGVAETIVHTWLPALVERVARVFPRLALEIEVDISPNLRERLQTREIDLAFLMDTFAGEPFVSRPLCRHALAFVASPKLVGEGATMTLEELARHPIMTFSRRTKPYEAVYQAFSRPDLPRVRLHASASLATLVRMAEEGLGIAAIPPAIVRDHLASGRLVRIVTRIGFPDLQFRAAWLAGSDSRSVEAIADIAAEEAIAAQPMLDGDAGRVGADGGA</sequence>
<evidence type="ECO:0000256" key="4">
    <source>
        <dbReference type="ARBA" id="ARBA00023163"/>
    </source>
</evidence>
<dbReference type="GO" id="GO:0000976">
    <property type="term" value="F:transcription cis-regulatory region binding"/>
    <property type="evidence" value="ECO:0007669"/>
    <property type="project" value="TreeGrafter"/>
</dbReference>
<organism evidence="6 7">
    <name type="scientific">Siculibacillus lacustris</name>
    <dbReference type="NCBI Taxonomy" id="1549641"/>
    <lineage>
        <taxon>Bacteria</taxon>
        <taxon>Pseudomonadati</taxon>
        <taxon>Pseudomonadota</taxon>
        <taxon>Alphaproteobacteria</taxon>
        <taxon>Hyphomicrobiales</taxon>
        <taxon>Ancalomicrobiaceae</taxon>
        <taxon>Siculibacillus</taxon>
    </lineage>
</organism>
<dbReference type="Pfam" id="PF03466">
    <property type="entry name" value="LysR_substrate"/>
    <property type="match status" value="1"/>
</dbReference>
<dbReference type="AlphaFoldDB" id="A0A4Q9VVI9"/>
<dbReference type="InterPro" id="IPR036388">
    <property type="entry name" value="WH-like_DNA-bd_sf"/>
</dbReference>
<dbReference type="InterPro" id="IPR000847">
    <property type="entry name" value="LysR_HTH_N"/>
</dbReference>
<gene>
    <name evidence="6" type="ORF">EYW49_03600</name>
</gene>
<keyword evidence="4" id="KW-0804">Transcription</keyword>
<dbReference type="Gene3D" id="3.40.190.10">
    <property type="entry name" value="Periplasmic binding protein-like II"/>
    <property type="match status" value="2"/>
</dbReference>
<dbReference type="PROSITE" id="PS50931">
    <property type="entry name" value="HTH_LYSR"/>
    <property type="match status" value="1"/>
</dbReference>
<dbReference type="FunFam" id="1.10.10.10:FF:000001">
    <property type="entry name" value="LysR family transcriptional regulator"/>
    <property type="match status" value="1"/>
</dbReference>
<dbReference type="PANTHER" id="PTHR30126:SF77">
    <property type="entry name" value="TRANSCRIPTIONAL REGULATORY PROTEIN"/>
    <property type="match status" value="1"/>
</dbReference>
<protein>
    <submittedName>
        <fullName evidence="6">LysR family transcriptional regulator</fullName>
    </submittedName>
</protein>
<comment type="similarity">
    <text evidence="1">Belongs to the LysR transcriptional regulatory family.</text>
</comment>
<dbReference type="InterPro" id="IPR005119">
    <property type="entry name" value="LysR_subst-bd"/>
</dbReference>
<dbReference type="InterPro" id="IPR036390">
    <property type="entry name" value="WH_DNA-bd_sf"/>
</dbReference>
<dbReference type="SUPFAM" id="SSF46785">
    <property type="entry name" value="Winged helix' DNA-binding domain"/>
    <property type="match status" value="1"/>
</dbReference>
<evidence type="ECO:0000256" key="3">
    <source>
        <dbReference type="ARBA" id="ARBA00023125"/>
    </source>
</evidence>
<evidence type="ECO:0000313" key="7">
    <source>
        <dbReference type="Proteomes" id="UP000292781"/>
    </source>
</evidence>
<keyword evidence="2" id="KW-0805">Transcription regulation</keyword>
<comment type="caution">
    <text evidence="6">The sequence shown here is derived from an EMBL/GenBank/DDBJ whole genome shotgun (WGS) entry which is preliminary data.</text>
</comment>
<dbReference type="SUPFAM" id="SSF53850">
    <property type="entry name" value="Periplasmic binding protein-like II"/>
    <property type="match status" value="1"/>
</dbReference>
<evidence type="ECO:0000259" key="5">
    <source>
        <dbReference type="PROSITE" id="PS50931"/>
    </source>
</evidence>
<dbReference type="OrthoDB" id="9791253at2"/>
<dbReference type="GO" id="GO:0003700">
    <property type="term" value="F:DNA-binding transcription factor activity"/>
    <property type="evidence" value="ECO:0007669"/>
    <property type="project" value="InterPro"/>
</dbReference>
<dbReference type="Pfam" id="PF00126">
    <property type="entry name" value="HTH_1"/>
    <property type="match status" value="1"/>
</dbReference>
<feature type="domain" description="HTH lysR-type" evidence="5">
    <location>
        <begin position="3"/>
        <end position="60"/>
    </location>
</feature>
<evidence type="ECO:0000256" key="2">
    <source>
        <dbReference type="ARBA" id="ARBA00023015"/>
    </source>
</evidence>
<dbReference type="PRINTS" id="PR00039">
    <property type="entry name" value="HTHLYSR"/>
</dbReference>
<name>A0A4Q9VVI9_9HYPH</name>
<dbReference type="RefSeq" id="WP_131306290.1">
    <property type="nucleotide sequence ID" value="NZ_SJFN01000004.1"/>
</dbReference>
<evidence type="ECO:0000256" key="1">
    <source>
        <dbReference type="ARBA" id="ARBA00009437"/>
    </source>
</evidence>